<dbReference type="AlphaFoldDB" id="A0A254Q5D6"/>
<name>A0A254Q5D6_9BURK</name>
<dbReference type="Pfam" id="PF12728">
    <property type="entry name" value="HTH_17"/>
    <property type="match status" value="1"/>
</dbReference>
<dbReference type="EMBL" id="NGUP01000001">
    <property type="protein sequence ID" value="OWS70712.1"/>
    <property type="molecule type" value="Genomic_DNA"/>
</dbReference>
<dbReference type="InterPro" id="IPR009061">
    <property type="entry name" value="DNA-bd_dom_put_sf"/>
</dbReference>
<dbReference type="SUPFAM" id="SSF46955">
    <property type="entry name" value="Putative DNA-binding domain"/>
    <property type="match status" value="1"/>
</dbReference>
<evidence type="ECO:0000259" key="1">
    <source>
        <dbReference type="Pfam" id="PF12728"/>
    </source>
</evidence>
<proteinExistence type="predicted"/>
<comment type="caution">
    <text evidence="2">The sequence shown here is derived from an EMBL/GenBank/DDBJ whole genome shotgun (WGS) entry which is preliminary data.</text>
</comment>
<dbReference type="Proteomes" id="UP000197528">
    <property type="component" value="Unassembled WGS sequence"/>
</dbReference>
<evidence type="ECO:0000313" key="2">
    <source>
        <dbReference type="EMBL" id="OWS70712.1"/>
    </source>
</evidence>
<accession>A0A254Q5D6</accession>
<dbReference type="RefSeq" id="WP_088524426.1">
    <property type="nucleotide sequence ID" value="NZ_NGUP01000001.1"/>
</dbReference>
<protein>
    <submittedName>
        <fullName evidence="2">DNA-binding protein</fullName>
    </submittedName>
</protein>
<keyword evidence="2" id="KW-0238">DNA-binding</keyword>
<organism evidence="2 3">
    <name type="scientific">Polynucleobacter campilacus</name>
    <dbReference type="NCBI Taxonomy" id="1743163"/>
    <lineage>
        <taxon>Bacteria</taxon>
        <taxon>Pseudomonadati</taxon>
        <taxon>Pseudomonadota</taxon>
        <taxon>Betaproteobacteria</taxon>
        <taxon>Burkholderiales</taxon>
        <taxon>Burkholderiaceae</taxon>
        <taxon>Polynucleobacter</taxon>
    </lineage>
</organism>
<evidence type="ECO:0000313" key="3">
    <source>
        <dbReference type="Proteomes" id="UP000197528"/>
    </source>
</evidence>
<dbReference type="Gene3D" id="1.10.1660.10">
    <property type="match status" value="1"/>
</dbReference>
<dbReference type="InterPro" id="IPR041657">
    <property type="entry name" value="HTH_17"/>
</dbReference>
<feature type="domain" description="Helix-turn-helix" evidence="1">
    <location>
        <begin position="53"/>
        <end position="96"/>
    </location>
</feature>
<dbReference type="OrthoDB" id="8563171at2"/>
<reference evidence="2 3" key="1">
    <citation type="submission" date="2017-05" db="EMBL/GenBank/DDBJ databases">
        <title>Genome of Polynucleobacter sp. MWH-Feld-100.</title>
        <authorList>
            <person name="Hahn M.W."/>
        </authorList>
    </citation>
    <scope>NUCLEOTIDE SEQUENCE [LARGE SCALE GENOMIC DNA]</scope>
    <source>
        <strain evidence="2 3">MWH-Feld-100</strain>
    </source>
</reference>
<sequence length="105" mass="12139">MTQYMSAEDLFAHVRRMPSKERIKFFSLIAINAFQETEYTHEQVFGHLRNATFSAEEAAEFLEVSLPTLRRYVQGGRLKPTSIIGRSQLFSSADLKLLKQKINKE</sequence>
<dbReference type="GO" id="GO:0003677">
    <property type="term" value="F:DNA binding"/>
    <property type="evidence" value="ECO:0007669"/>
    <property type="project" value="UniProtKB-KW"/>
</dbReference>
<keyword evidence="3" id="KW-1185">Reference proteome</keyword>
<gene>
    <name evidence="2" type="ORF">CBI31_00210</name>
</gene>